<dbReference type="EMBL" id="VSSQ01006368">
    <property type="protein sequence ID" value="MPM32466.1"/>
    <property type="molecule type" value="Genomic_DNA"/>
</dbReference>
<comment type="caution">
    <text evidence="1">The sequence shown here is derived from an EMBL/GenBank/DDBJ whole genome shotgun (WGS) entry which is preliminary data.</text>
</comment>
<sequence>MLFFLRLILIAFFYSTALFNRLIARFGHNSFDIPWMKHCRIIRDEHFFGSQVHGRIRHASHCPGHFFHGLGARGATHAFDQKRLFFLVCHQHITCCIDCILQKIFGKLALIDSNRQFLGRQIDGGFLYACDFSCRFFHGLGARCTTHAFYIITFIFHLVIPPCVRNRFVCSCIVLACTYTLLHRLPSVF</sequence>
<evidence type="ECO:0000313" key="1">
    <source>
        <dbReference type="EMBL" id="MPM32466.1"/>
    </source>
</evidence>
<dbReference type="AlphaFoldDB" id="A0A644YVA3"/>
<protein>
    <submittedName>
        <fullName evidence="1">Uncharacterized protein</fullName>
    </submittedName>
</protein>
<reference evidence="1" key="1">
    <citation type="submission" date="2019-08" db="EMBL/GenBank/DDBJ databases">
        <authorList>
            <person name="Kucharzyk K."/>
            <person name="Murdoch R.W."/>
            <person name="Higgins S."/>
            <person name="Loffler F."/>
        </authorList>
    </citation>
    <scope>NUCLEOTIDE SEQUENCE</scope>
</reference>
<organism evidence="1">
    <name type="scientific">bioreactor metagenome</name>
    <dbReference type="NCBI Taxonomy" id="1076179"/>
    <lineage>
        <taxon>unclassified sequences</taxon>
        <taxon>metagenomes</taxon>
        <taxon>ecological metagenomes</taxon>
    </lineage>
</organism>
<accession>A0A644YVA3</accession>
<gene>
    <name evidence="1" type="ORF">SDC9_79028</name>
</gene>
<name>A0A644YVA3_9ZZZZ</name>
<proteinExistence type="predicted"/>